<proteinExistence type="predicted"/>
<dbReference type="Proteomes" id="UP000790709">
    <property type="component" value="Unassembled WGS sequence"/>
</dbReference>
<organism evidence="1 2">
    <name type="scientific">Leucogyrophana mollusca</name>
    <dbReference type="NCBI Taxonomy" id="85980"/>
    <lineage>
        <taxon>Eukaryota</taxon>
        <taxon>Fungi</taxon>
        <taxon>Dikarya</taxon>
        <taxon>Basidiomycota</taxon>
        <taxon>Agaricomycotina</taxon>
        <taxon>Agaricomycetes</taxon>
        <taxon>Agaricomycetidae</taxon>
        <taxon>Boletales</taxon>
        <taxon>Boletales incertae sedis</taxon>
        <taxon>Leucogyrophana</taxon>
    </lineage>
</organism>
<feature type="non-terminal residue" evidence="1">
    <location>
        <position position="179"/>
    </location>
</feature>
<gene>
    <name evidence="1" type="ORF">BV22DRAFT_983571</name>
</gene>
<accession>A0ACB8AY37</accession>
<sequence>MPRLHEDPNNALEPDFESDDYADARTALTNAVVDDAAAALTLRNLWLINNNRDKARWAQQLRDEAQAAEAEQRQLAEEAARQQQAFADEEEEEEREERKKNKGMHVPLRNVGVPKGPVIIPAPYAARKMAKGEYCEMWYFTNAGVREAAMAILDSEPEALTLLPSINGAQTWVPAGAIR</sequence>
<name>A0ACB8AY37_9AGAM</name>
<evidence type="ECO:0000313" key="2">
    <source>
        <dbReference type="Proteomes" id="UP000790709"/>
    </source>
</evidence>
<protein>
    <submittedName>
        <fullName evidence="1">Uncharacterized protein</fullName>
    </submittedName>
</protein>
<evidence type="ECO:0000313" key="1">
    <source>
        <dbReference type="EMBL" id="KAH7918456.1"/>
    </source>
</evidence>
<comment type="caution">
    <text evidence="1">The sequence shown here is derived from an EMBL/GenBank/DDBJ whole genome shotgun (WGS) entry which is preliminary data.</text>
</comment>
<dbReference type="EMBL" id="MU266784">
    <property type="protein sequence ID" value="KAH7918456.1"/>
    <property type="molecule type" value="Genomic_DNA"/>
</dbReference>
<keyword evidence="2" id="KW-1185">Reference proteome</keyword>
<reference evidence="1" key="1">
    <citation type="journal article" date="2021" name="New Phytol.">
        <title>Evolutionary innovations through gain and loss of genes in the ectomycorrhizal Boletales.</title>
        <authorList>
            <person name="Wu G."/>
            <person name="Miyauchi S."/>
            <person name="Morin E."/>
            <person name="Kuo A."/>
            <person name="Drula E."/>
            <person name="Varga T."/>
            <person name="Kohler A."/>
            <person name="Feng B."/>
            <person name="Cao Y."/>
            <person name="Lipzen A."/>
            <person name="Daum C."/>
            <person name="Hundley H."/>
            <person name="Pangilinan J."/>
            <person name="Johnson J."/>
            <person name="Barry K."/>
            <person name="LaButti K."/>
            <person name="Ng V."/>
            <person name="Ahrendt S."/>
            <person name="Min B."/>
            <person name="Choi I.G."/>
            <person name="Park H."/>
            <person name="Plett J.M."/>
            <person name="Magnuson J."/>
            <person name="Spatafora J.W."/>
            <person name="Nagy L.G."/>
            <person name="Henrissat B."/>
            <person name="Grigoriev I.V."/>
            <person name="Yang Z.L."/>
            <person name="Xu J."/>
            <person name="Martin F.M."/>
        </authorList>
    </citation>
    <scope>NUCLEOTIDE SEQUENCE</scope>
    <source>
        <strain evidence="1">KUC20120723A-06</strain>
    </source>
</reference>